<comment type="caution">
    <text evidence="2">The sequence shown here is derived from an EMBL/GenBank/DDBJ whole genome shotgun (WGS) entry which is preliminary data.</text>
</comment>
<keyword evidence="3" id="KW-1185">Reference proteome</keyword>
<reference evidence="2 3" key="1">
    <citation type="submission" date="2019-12" db="EMBL/GenBank/DDBJ databases">
        <title>Genomic-based taxomic classification of the family Erythrobacteraceae.</title>
        <authorList>
            <person name="Xu L."/>
        </authorList>
    </citation>
    <scope>NUCLEOTIDE SEQUENCE [LARGE SCALE GENOMIC DNA]</scope>
    <source>
        <strain evidence="2 3">DSM 17792</strain>
    </source>
</reference>
<proteinExistence type="predicted"/>
<feature type="compositionally biased region" description="Pro residues" evidence="1">
    <location>
        <begin position="187"/>
        <end position="206"/>
    </location>
</feature>
<evidence type="ECO:0000256" key="1">
    <source>
        <dbReference type="SAM" id="MobiDB-lite"/>
    </source>
</evidence>
<dbReference type="EMBL" id="WTYC01000008">
    <property type="protein sequence ID" value="MXO49260.1"/>
    <property type="molecule type" value="Genomic_DNA"/>
</dbReference>
<feature type="compositionally biased region" description="Basic and acidic residues" evidence="1">
    <location>
        <begin position="223"/>
        <end position="238"/>
    </location>
</feature>
<dbReference type="AlphaFoldDB" id="A0A844XU36"/>
<dbReference type="PROSITE" id="PS51257">
    <property type="entry name" value="PROKAR_LIPOPROTEIN"/>
    <property type="match status" value="1"/>
</dbReference>
<feature type="region of interest" description="Disordered" evidence="1">
    <location>
        <begin position="187"/>
        <end position="238"/>
    </location>
</feature>
<name>A0A844XU36_9SPHN</name>
<protein>
    <submittedName>
        <fullName evidence="2">Uncharacterized protein</fullName>
    </submittedName>
</protein>
<gene>
    <name evidence="2" type="ORF">GRI69_13450</name>
</gene>
<evidence type="ECO:0000313" key="3">
    <source>
        <dbReference type="Proteomes" id="UP000448199"/>
    </source>
</evidence>
<dbReference type="Proteomes" id="UP000448199">
    <property type="component" value="Unassembled WGS sequence"/>
</dbReference>
<dbReference type="RefSeq" id="WP_237453120.1">
    <property type="nucleotide sequence ID" value="NZ_WTYC01000008.1"/>
</dbReference>
<feature type="compositionally biased region" description="Pro residues" evidence="1">
    <location>
        <begin position="213"/>
        <end position="222"/>
    </location>
</feature>
<sequence length="238" mass="25775">MRLSCSWACAAILFLCACSEPTDIVVPEPEVQPSIGISLDGFGFSFPVGLTFDGATETCAKGASECPLGDDSVHLVWRSGDLRFDYALDQFGKAMEDDHWGDPITINGRPAFRKHLADGGTRYLITNHYDGATSAAVAIWQEQEEPIFWGTCYSDADCDAVLETLVSVGMRSAEQECGLMFPQPPPEFVPPPGYREGPPVIPPPVAPLRDPEPSAPPPPPAPRPRDAKNLCKDYVDVP</sequence>
<accession>A0A844XU36</accession>
<organism evidence="2 3">
    <name type="scientific">Qipengyuania vulgaris</name>
    <dbReference type="NCBI Taxonomy" id="291985"/>
    <lineage>
        <taxon>Bacteria</taxon>
        <taxon>Pseudomonadati</taxon>
        <taxon>Pseudomonadota</taxon>
        <taxon>Alphaproteobacteria</taxon>
        <taxon>Sphingomonadales</taxon>
        <taxon>Erythrobacteraceae</taxon>
        <taxon>Qipengyuania</taxon>
    </lineage>
</organism>
<evidence type="ECO:0000313" key="2">
    <source>
        <dbReference type="EMBL" id="MXO49260.1"/>
    </source>
</evidence>